<name>A0ACC2CI63_DIPCM</name>
<accession>A0ACC2CI63</accession>
<organism evidence="1 2">
    <name type="scientific">Diphasiastrum complanatum</name>
    <name type="common">Issler's clubmoss</name>
    <name type="synonym">Lycopodium complanatum</name>
    <dbReference type="NCBI Taxonomy" id="34168"/>
    <lineage>
        <taxon>Eukaryota</taxon>
        <taxon>Viridiplantae</taxon>
        <taxon>Streptophyta</taxon>
        <taxon>Embryophyta</taxon>
        <taxon>Tracheophyta</taxon>
        <taxon>Lycopodiopsida</taxon>
        <taxon>Lycopodiales</taxon>
        <taxon>Lycopodiaceae</taxon>
        <taxon>Lycopodioideae</taxon>
        <taxon>Diphasiastrum</taxon>
    </lineage>
</organism>
<gene>
    <name evidence="1" type="ORF">O6H91_10G070600</name>
</gene>
<evidence type="ECO:0000313" key="2">
    <source>
        <dbReference type="Proteomes" id="UP001162992"/>
    </source>
</evidence>
<keyword evidence="2" id="KW-1185">Reference proteome</keyword>
<dbReference type="Proteomes" id="UP001162992">
    <property type="component" value="Chromosome 10"/>
</dbReference>
<sequence>MKGQEGDARNPKSPVPLTPQVRRSARKSTSSKTCNIQVDSVVRVTKYSGDADVQEERQRNKEVGLVTSDCLPPVRRSTRKSNLSQSSDNQVHSKVRASRYSGNVDSQEERQGDKELGLATSNDYVQVRRSTRKSKLSQTSNIQFDSEVQASVYSGDKNAWEERQGAEQLSLVSLDGDAVLEADCSEREGCKQSWINNEQEEREVSRRILTTNSDHVIQQKNLEDCSEREGCKESLIDDEQDGREVSQQILTTNSDDQKQQKNLENSKSSTQEPMMSETHDQFNDTEDSEEDDDKMATLLSKVLCSQLSKKSICSTQGSVQEQHNLQDAKNGERSSTIPRTDTIHMDGERPRVTAASVSSLKVSWSPSYGLPFLDDKQQRGKKGAYGQDGVILQHNKSHQPLGSSEGQLQDGLFVPPNDMRKLKKMLKKEVADTAGDKWFYMPAPTITPELKKELQLLKLRSVINPKRHYKAEDSKTLPKYFQIGTVVEGPADFFSGRLTNKERKATFADELLSNTDLARYRKRKFSEIQNSKQAGGKKFWKKKKNRQKPSWAKV</sequence>
<comment type="caution">
    <text evidence="1">The sequence shown here is derived from an EMBL/GenBank/DDBJ whole genome shotgun (WGS) entry which is preliminary data.</text>
</comment>
<evidence type="ECO:0000313" key="1">
    <source>
        <dbReference type="EMBL" id="KAJ7541683.1"/>
    </source>
</evidence>
<protein>
    <submittedName>
        <fullName evidence="1">Uncharacterized protein</fullName>
    </submittedName>
</protein>
<proteinExistence type="predicted"/>
<dbReference type="EMBL" id="CM055101">
    <property type="protein sequence ID" value="KAJ7541683.1"/>
    <property type="molecule type" value="Genomic_DNA"/>
</dbReference>
<reference evidence="2" key="1">
    <citation type="journal article" date="2024" name="Proc. Natl. Acad. Sci. U.S.A.">
        <title>Extraordinary preservation of gene collinearity over three hundred million years revealed in homosporous lycophytes.</title>
        <authorList>
            <person name="Li C."/>
            <person name="Wickell D."/>
            <person name="Kuo L.Y."/>
            <person name="Chen X."/>
            <person name="Nie B."/>
            <person name="Liao X."/>
            <person name="Peng D."/>
            <person name="Ji J."/>
            <person name="Jenkins J."/>
            <person name="Williams M."/>
            <person name="Shu S."/>
            <person name="Plott C."/>
            <person name="Barry K."/>
            <person name="Rajasekar S."/>
            <person name="Grimwood J."/>
            <person name="Han X."/>
            <person name="Sun S."/>
            <person name="Hou Z."/>
            <person name="He W."/>
            <person name="Dai G."/>
            <person name="Sun C."/>
            <person name="Schmutz J."/>
            <person name="Leebens-Mack J.H."/>
            <person name="Li F.W."/>
            <person name="Wang L."/>
        </authorList>
    </citation>
    <scope>NUCLEOTIDE SEQUENCE [LARGE SCALE GENOMIC DNA]</scope>
    <source>
        <strain evidence="2">cv. PW_Plant_1</strain>
    </source>
</reference>